<feature type="transmembrane region" description="Helical" evidence="1">
    <location>
        <begin position="108"/>
        <end position="133"/>
    </location>
</feature>
<accession>A0A6I5ZWE5</accession>
<dbReference type="PANTHER" id="PTHR35342">
    <property type="entry name" value="TRICARBOXYLIC TRANSPORT PROTEIN"/>
    <property type="match status" value="1"/>
</dbReference>
<feature type="domain" description="DUF112" evidence="2">
    <location>
        <begin position="18"/>
        <end position="195"/>
    </location>
</feature>
<sequence>MLANLITGFSLLTQWQNIVAIIAGSIIGYLVGALPGLSAGMAIALLLPFTFNLPPLTSLVLLTALYGAAEYGGSITAVTINVPGEAGSTPTTFDGYQLTKKGLPAKALGVSIVASAYAGITSTIALILISIPLARIALSFGPPEYFALGIFGLTMVASLGGKSWIKGFIAVFFGLLITTIGIDPVSGTSRYIFNTKIT</sequence>
<evidence type="ECO:0000259" key="2">
    <source>
        <dbReference type="Pfam" id="PF01970"/>
    </source>
</evidence>
<keyword evidence="1" id="KW-1133">Transmembrane helix</keyword>
<organism evidence="3 4">
    <name type="scientific">Neomoorella glycerini</name>
    <dbReference type="NCBI Taxonomy" id="55779"/>
    <lineage>
        <taxon>Bacteria</taxon>
        <taxon>Bacillati</taxon>
        <taxon>Bacillota</taxon>
        <taxon>Clostridia</taxon>
        <taxon>Neomoorellales</taxon>
        <taxon>Neomoorellaceae</taxon>
        <taxon>Neomoorella</taxon>
    </lineage>
</organism>
<reference evidence="3 4" key="1">
    <citation type="submission" date="2019-11" db="EMBL/GenBank/DDBJ databases">
        <title>Genome sequence of Moorella glycerini DSM11254.</title>
        <authorList>
            <person name="Poehlein A."/>
            <person name="Boeer T."/>
            <person name="Daniel R."/>
        </authorList>
    </citation>
    <scope>NUCLEOTIDE SEQUENCE [LARGE SCALE GENOMIC DNA]</scope>
    <source>
        <strain evidence="3 4">DSM 11254</strain>
    </source>
</reference>
<name>A0A6I5ZWE5_9FIRM</name>
<feature type="transmembrane region" description="Helical" evidence="1">
    <location>
        <begin position="167"/>
        <end position="186"/>
    </location>
</feature>
<dbReference type="Pfam" id="PF01970">
    <property type="entry name" value="TctA"/>
    <property type="match status" value="1"/>
</dbReference>
<keyword evidence="1" id="KW-0812">Transmembrane</keyword>
<protein>
    <submittedName>
        <fullName evidence="3">Tripartite tricarboxylate transporter TctA family protein</fullName>
    </submittedName>
</protein>
<dbReference type="Proteomes" id="UP000425916">
    <property type="component" value="Chromosome"/>
</dbReference>
<evidence type="ECO:0000313" key="3">
    <source>
        <dbReference type="EMBL" id="QGP94029.1"/>
    </source>
</evidence>
<proteinExistence type="predicted"/>
<dbReference type="InterPro" id="IPR002823">
    <property type="entry name" value="DUF112_TM"/>
</dbReference>
<keyword evidence="4" id="KW-1185">Reference proteome</keyword>
<evidence type="ECO:0000313" key="4">
    <source>
        <dbReference type="Proteomes" id="UP000425916"/>
    </source>
</evidence>
<dbReference type="EMBL" id="CP046244">
    <property type="protein sequence ID" value="QGP94029.1"/>
    <property type="molecule type" value="Genomic_DNA"/>
</dbReference>
<keyword evidence="1" id="KW-0472">Membrane</keyword>
<dbReference type="PANTHER" id="PTHR35342:SF5">
    <property type="entry name" value="TRICARBOXYLIC TRANSPORT PROTEIN"/>
    <property type="match status" value="1"/>
</dbReference>
<dbReference type="AlphaFoldDB" id="A0A6I5ZWE5"/>
<gene>
    <name evidence="3" type="ORF">MGLY_34540</name>
</gene>
<dbReference type="OrthoDB" id="9781349at2"/>
<evidence type="ECO:0000256" key="1">
    <source>
        <dbReference type="SAM" id="Phobius"/>
    </source>
</evidence>
<feature type="transmembrane region" description="Helical" evidence="1">
    <location>
        <begin position="20"/>
        <end position="47"/>
    </location>
</feature>
<feature type="transmembrane region" description="Helical" evidence="1">
    <location>
        <begin position="145"/>
        <end position="161"/>
    </location>
</feature>